<accession>A0A380NNN0</accession>
<reference evidence="1 2" key="1">
    <citation type="submission" date="2018-06" db="EMBL/GenBank/DDBJ databases">
        <authorList>
            <consortium name="Pathogen Informatics"/>
            <person name="Doyle S."/>
        </authorList>
    </citation>
    <scope>NUCLEOTIDE SEQUENCE [LARGE SCALE GENOMIC DNA]</scope>
    <source>
        <strain evidence="1 2">NCTC12020</strain>
    </source>
</reference>
<dbReference type="EMBL" id="UHIO01000001">
    <property type="protein sequence ID" value="SUP45127.1"/>
    <property type="molecule type" value="Genomic_DNA"/>
</dbReference>
<proteinExistence type="predicted"/>
<dbReference type="Proteomes" id="UP000255367">
    <property type="component" value="Unassembled WGS sequence"/>
</dbReference>
<sequence length="49" mass="5645">MHRSVAMAEALYNHVQALGYRATIEHRDMFKNNVEEDCNPREVTAAELI</sequence>
<evidence type="ECO:0000313" key="2">
    <source>
        <dbReference type="Proteomes" id="UP000255367"/>
    </source>
</evidence>
<keyword evidence="2" id="KW-1185">Reference proteome</keyword>
<protein>
    <submittedName>
        <fullName evidence="1">Uncharacterized protein</fullName>
    </submittedName>
</protein>
<organism evidence="1 2">
    <name type="scientific">Veillonella criceti</name>
    <dbReference type="NCBI Taxonomy" id="103891"/>
    <lineage>
        <taxon>Bacteria</taxon>
        <taxon>Bacillati</taxon>
        <taxon>Bacillota</taxon>
        <taxon>Negativicutes</taxon>
        <taxon>Veillonellales</taxon>
        <taxon>Veillonellaceae</taxon>
        <taxon>Veillonella</taxon>
    </lineage>
</organism>
<evidence type="ECO:0000313" key="1">
    <source>
        <dbReference type="EMBL" id="SUP45127.1"/>
    </source>
</evidence>
<dbReference type="AlphaFoldDB" id="A0A380NNN0"/>
<name>A0A380NNN0_9FIRM</name>
<gene>
    <name evidence="1" type="ORF">NCTC12020_02010</name>
</gene>